<dbReference type="EC" id="2.3.2.27" evidence="3"/>
<organism evidence="11 12">
    <name type="scientific">Oncorhynchus tshawytscha</name>
    <name type="common">Chinook salmon</name>
    <name type="synonym">Salmo tshawytscha</name>
    <dbReference type="NCBI Taxonomy" id="74940"/>
    <lineage>
        <taxon>Eukaryota</taxon>
        <taxon>Metazoa</taxon>
        <taxon>Chordata</taxon>
        <taxon>Craniata</taxon>
        <taxon>Vertebrata</taxon>
        <taxon>Euteleostomi</taxon>
        <taxon>Actinopterygii</taxon>
        <taxon>Neopterygii</taxon>
        <taxon>Teleostei</taxon>
        <taxon>Protacanthopterygii</taxon>
        <taxon>Salmoniformes</taxon>
        <taxon>Salmonidae</taxon>
        <taxon>Salmoninae</taxon>
        <taxon>Oncorhynchus</taxon>
    </lineage>
</organism>
<dbReference type="InterPro" id="IPR045072">
    <property type="entry name" value="MKRN-like"/>
</dbReference>
<accession>A0AAZ3SAS6</accession>
<comment type="pathway">
    <text evidence="2">Protein modification; protein ubiquitination.</text>
</comment>
<evidence type="ECO:0000259" key="10">
    <source>
        <dbReference type="PROSITE" id="PS50103"/>
    </source>
</evidence>
<keyword evidence="12" id="KW-1185">Reference proteome</keyword>
<evidence type="ECO:0000256" key="5">
    <source>
        <dbReference type="ARBA" id="ARBA00022737"/>
    </source>
</evidence>
<name>A0AAZ3SAS6_ONCTS</name>
<keyword evidence="8 9" id="KW-0862">Zinc</keyword>
<keyword evidence="5" id="KW-0677">Repeat</keyword>
<feature type="domain" description="C3H1-type" evidence="10">
    <location>
        <begin position="1"/>
        <end position="18"/>
    </location>
</feature>
<dbReference type="AlphaFoldDB" id="A0AAZ3SAS6"/>
<proteinExistence type="predicted"/>
<dbReference type="GO" id="GO:0061630">
    <property type="term" value="F:ubiquitin protein ligase activity"/>
    <property type="evidence" value="ECO:0007669"/>
    <property type="project" value="UniProtKB-EC"/>
</dbReference>
<dbReference type="PANTHER" id="PTHR11224:SF37">
    <property type="entry name" value="E3 UBIQUITIN-PROTEIN LIGASE MAKORIN-1"/>
    <property type="match status" value="1"/>
</dbReference>
<sequence length="117" mass="13601">MHGLCKEGINCRYSHDLNTSQPAAAMICKFFQKGNCVFGDRCRLASRPMRRTWSCRLPSSAVRTCSVACVWRWCLTRPTPVRDAYYPVQLLPLLLPQVHPQVEERQDVREQDHQVRK</sequence>
<dbReference type="Ensembl" id="ENSOTST00005157871.1">
    <property type="protein sequence ID" value="ENSOTSP00005150250.1"/>
    <property type="gene ID" value="ENSOTSG00005075771.1"/>
</dbReference>
<evidence type="ECO:0000256" key="6">
    <source>
        <dbReference type="ARBA" id="ARBA00022771"/>
    </source>
</evidence>
<dbReference type="InterPro" id="IPR041367">
    <property type="entry name" value="Znf-CCCH_4"/>
</dbReference>
<dbReference type="GeneTree" id="ENSGT00950000185118"/>
<evidence type="ECO:0000313" key="11">
    <source>
        <dbReference type="Ensembl" id="ENSOTSP00005150250.1"/>
    </source>
</evidence>
<evidence type="ECO:0000256" key="8">
    <source>
        <dbReference type="ARBA" id="ARBA00022833"/>
    </source>
</evidence>
<comment type="catalytic activity">
    <reaction evidence="1">
        <text>S-ubiquitinyl-[E2 ubiquitin-conjugating enzyme]-L-cysteine + [acceptor protein]-L-lysine = [E2 ubiquitin-conjugating enzyme]-L-cysteine + N(6)-ubiquitinyl-[acceptor protein]-L-lysine.</text>
        <dbReference type="EC" id="2.3.2.27"/>
    </reaction>
</comment>
<protein>
    <recommendedName>
        <fullName evidence="3">RING-type E3 ubiquitin transferase</fullName>
        <ecNumber evidence="3">2.3.2.27</ecNumber>
    </recommendedName>
</protein>
<dbReference type="Pfam" id="PF18044">
    <property type="entry name" value="zf-CCCH_4"/>
    <property type="match status" value="1"/>
</dbReference>
<evidence type="ECO:0000256" key="7">
    <source>
        <dbReference type="ARBA" id="ARBA00022786"/>
    </source>
</evidence>
<feature type="domain" description="C3H1-type" evidence="10">
    <location>
        <begin position="22"/>
        <end position="50"/>
    </location>
</feature>
<dbReference type="SUPFAM" id="SSF90229">
    <property type="entry name" value="CCCH zinc finger"/>
    <property type="match status" value="1"/>
</dbReference>
<dbReference type="GO" id="GO:0000209">
    <property type="term" value="P:protein polyubiquitination"/>
    <property type="evidence" value="ECO:0007669"/>
    <property type="project" value="InterPro"/>
</dbReference>
<feature type="zinc finger region" description="C3H1-type" evidence="9">
    <location>
        <begin position="22"/>
        <end position="50"/>
    </location>
</feature>
<evidence type="ECO:0000256" key="9">
    <source>
        <dbReference type="PROSITE-ProRule" id="PRU00723"/>
    </source>
</evidence>
<evidence type="ECO:0000256" key="1">
    <source>
        <dbReference type="ARBA" id="ARBA00000900"/>
    </source>
</evidence>
<keyword evidence="7" id="KW-0833">Ubl conjugation pathway</keyword>
<dbReference type="GO" id="GO:0008270">
    <property type="term" value="F:zinc ion binding"/>
    <property type="evidence" value="ECO:0007669"/>
    <property type="project" value="UniProtKB-KW"/>
</dbReference>
<dbReference type="Proteomes" id="UP000694402">
    <property type="component" value="Unassembled WGS sequence"/>
</dbReference>
<evidence type="ECO:0000256" key="3">
    <source>
        <dbReference type="ARBA" id="ARBA00012483"/>
    </source>
</evidence>
<keyword evidence="6 9" id="KW-0863">Zinc-finger</keyword>
<feature type="zinc finger region" description="C3H1-type" evidence="9">
    <location>
        <begin position="1"/>
        <end position="18"/>
    </location>
</feature>
<keyword evidence="4 9" id="KW-0479">Metal-binding</keyword>
<reference evidence="11" key="2">
    <citation type="submission" date="2025-08" db="UniProtKB">
        <authorList>
            <consortium name="Ensembl"/>
        </authorList>
    </citation>
    <scope>IDENTIFICATION</scope>
</reference>
<dbReference type="Gene3D" id="3.30.1370.210">
    <property type="match status" value="1"/>
</dbReference>
<evidence type="ECO:0000313" key="12">
    <source>
        <dbReference type="Proteomes" id="UP000694402"/>
    </source>
</evidence>
<dbReference type="PANTHER" id="PTHR11224">
    <property type="entry name" value="MAKORIN-RELATED"/>
    <property type="match status" value="1"/>
</dbReference>
<reference evidence="12" key="1">
    <citation type="journal article" date="2018" name="PLoS ONE">
        <title>Chinook salmon (Oncorhynchus tshawytscha) genome and transcriptome.</title>
        <authorList>
            <person name="Christensen K.A."/>
            <person name="Leong J.S."/>
            <person name="Sakhrani D."/>
            <person name="Biagi C.A."/>
            <person name="Minkley D.R."/>
            <person name="Withler R.E."/>
            <person name="Rondeau E.B."/>
            <person name="Koop B.F."/>
            <person name="Devlin R.H."/>
        </authorList>
    </citation>
    <scope>NUCLEOTIDE SEQUENCE [LARGE SCALE GENOMIC DNA]</scope>
</reference>
<dbReference type="InterPro" id="IPR036855">
    <property type="entry name" value="Znf_CCCH_sf"/>
</dbReference>
<evidence type="ECO:0000256" key="2">
    <source>
        <dbReference type="ARBA" id="ARBA00004906"/>
    </source>
</evidence>
<dbReference type="InterPro" id="IPR000571">
    <property type="entry name" value="Znf_CCCH"/>
</dbReference>
<reference evidence="11" key="3">
    <citation type="submission" date="2025-09" db="UniProtKB">
        <authorList>
            <consortium name="Ensembl"/>
        </authorList>
    </citation>
    <scope>IDENTIFICATION</scope>
</reference>
<evidence type="ECO:0000256" key="4">
    <source>
        <dbReference type="ARBA" id="ARBA00022723"/>
    </source>
</evidence>
<dbReference type="PROSITE" id="PS50103">
    <property type="entry name" value="ZF_C3H1"/>
    <property type="match status" value="2"/>
</dbReference>